<protein>
    <submittedName>
        <fullName evidence="1">Uncharacterized protein</fullName>
    </submittedName>
</protein>
<dbReference type="EMBL" id="VSZS01000054">
    <property type="protein sequence ID" value="TYR34846.1"/>
    <property type="molecule type" value="Genomic_DNA"/>
</dbReference>
<reference evidence="1 2" key="2">
    <citation type="submission" date="2019-09" db="EMBL/GenBank/DDBJ databases">
        <title>Mesorhizobium sp. MaA-C15 isolated from Microcystis aeruginosa.</title>
        <authorList>
            <person name="Jeong S.E."/>
            <person name="Jin H.M."/>
            <person name="Jeon C.O."/>
        </authorList>
    </citation>
    <scope>NUCLEOTIDE SEQUENCE [LARGE SCALE GENOMIC DNA]</scope>
    <source>
        <strain evidence="1 2">MaA-C15</strain>
    </source>
</reference>
<proteinExistence type="predicted"/>
<organism evidence="1 2">
    <name type="scientific">Neoaquamicrobium microcysteis</name>
    <dbReference type="NCBI Taxonomy" id="2682781"/>
    <lineage>
        <taxon>Bacteria</taxon>
        <taxon>Pseudomonadati</taxon>
        <taxon>Pseudomonadota</taxon>
        <taxon>Alphaproteobacteria</taxon>
        <taxon>Hyphomicrobiales</taxon>
        <taxon>Phyllobacteriaceae</taxon>
        <taxon>Neoaquamicrobium</taxon>
    </lineage>
</organism>
<dbReference type="Proteomes" id="UP000323258">
    <property type="component" value="Unassembled WGS sequence"/>
</dbReference>
<comment type="caution">
    <text evidence="1">The sequence shown here is derived from an EMBL/GenBank/DDBJ whole genome shotgun (WGS) entry which is preliminary data.</text>
</comment>
<evidence type="ECO:0000313" key="2">
    <source>
        <dbReference type="Proteomes" id="UP000323258"/>
    </source>
</evidence>
<sequence length="213" mass="24165">MDLRFKDELATMPDLRHRLRRLRWFRATFRANAKAVTAACGLRYEIDETRLTRVFLDWVETVESQKDFARVNRGDFIVFAAGLVLRELIRQNPAHYAGEDADAPASGDPALLEIARFWPEGFLYTNYCISAIAAIHEQEFGHAPALDACVDDLRLWWSYRENATEMPATAVAFLDRFLGGEPNWVVPDMAQSRKAMREALAVPGDNAALAYRA</sequence>
<dbReference type="RefSeq" id="WP_148913264.1">
    <property type="nucleotide sequence ID" value="NZ_VSZS01000054.1"/>
</dbReference>
<gene>
    <name evidence="1" type="ORF">FY036_03210</name>
</gene>
<dbReference type="OrthoDB" id="7764972at2"/>
<dbReference type="AlphaFoldDB" id="A0A5D4H1W3"/>
<name>A0A5D4H1W3_9HYPH</name>
<reference evidence="1 2" key="1">
    <citation type="submission" date="2019-08" db="EMBL/GenBank/DDBJ databases">
        <authorList>
            <person name="Seo Y.L."/>
        </authorList>
    </citation>
    <scope>NUCLEOTIDE SEQUENCE [LARGE SCALE GENOMIC DNA]</scope>
    <source>
        <strain evidence="1 2">MaA-C15</strain>
    </source>
</reference>
<evidence type="ECO:0000313" key="1">
    <source>
        <dbReference type="EMBL" id="TYR34846.1"/>
    </source>
</evidence>
<accession>A0A5D4H1W3</accession>
<keyword evidence="2" id="KW-1185">Reference proteome</keyword>